<dbReference type="CDD" id="cd06588">
    <property type="entry name" value="PhnB_like"/>
    <property type="match status" value="1"/>
</dbReference>
<name>A0ABQ5TMG4_9BACI</name>
<organism evidence="1 2">
    <name type="scientific">Oceanobacillus kimchii</name>
    <dbReference type="NCBI Taxonomy" id="746691"/>
    <lineage>
        <taxon>Bacteria</taxon>
        <taxon>Bacillati</taxon>
        <taxon>Bacillota</taxon>
        <taxon>Bacilli</taxon>
        <taxon>Bacillales</taxon>
        <taxon>Bacillaceae</taxon>
        <taxon>Oceanobacillus</taxon>
    </lineage>
</organism>
<proteinExistence type="predicted"/>
<comment type="caution">
    <text evidence="1">The sequence shown here is derived from an EMBL/GenBank/DDBJ whole genome shotgun (WGS) entry which is preliminary data.</text>
</comment>
<protein>
    <submittedName>
        <fullName evidence="1">VOC family protein</fullName>
    </submittedName>
</protein>
<dbReference type="InterPro" id="IPR028973">
    <property type="entry name" value="PhnB-like"/>
</dbReference>
<gene>
    <name evidence="1" type="ORF">MACH08_37880</name>
</gene>
<evidence type="ECO:0000313" key="1">
    <source>
        <dbReference type="EMBL" id="GLO68004.1"/>
    </source>
</evidence>
<evidence type="ECO:0000313" key="2">
    <source>
        <dbReference type="Proteomes" id="UP001275436"/>
    </source>
</evidence>
<dbReference type="SUPFAM" id="SSF54593">
    <property type="entry name" value="Glyoxalase/Bleomycin resistance protein/Dihydroxybiphenyl dioxygenase"/>
    <property type="match status" value="1"/>
</dbReference>
<sequence length="117" mass="12979">MTLKLTPYFKTNGNAKELIKFYQSVLDAQLIHIQTYGDLPIPFPDEFKENVAHAIVKVGDNLTINISLDNIEKAKRIFDGLRQDGTIISPLEATPFSPAFGTVTDKFGTTFTITAES</sequence>
<keyword evidence="2" id="KW-1185">Reference proteome</keyword>
<dbReference type="PANTHER" id="PTHR33990:SF1">
    <property type="entry name" value="PROTEIN YJDN"/>
    <property type="match status" value="1"/>
</dbReference>
<dbReference type="Proteomes" id="UP001275436">
    <property type="component" value="Unassembled WGS sequence"/>
</dbReference>
<dbReference type="PANTHER" id="PTHR33990">
    <property type="entry name" value="PROTEIN YJDN-RELATED"/>
    <property type="match status" value="1"/>
</dbReference>
<dbReference type="InterPro" id="IPR029068">
    <property type="entry name" value="Glyas_Bleomycin-R_OHBP_Dase"/>
</dbReference>
<dbReference type="Gene3D" id="3.10.180.10">
    <property type="entry name" value="2,3-Dihydroxybiphenyl 1,2-Dioxygenase, domain 1"/>
    <property type="match status" value="2"/>
</dbReference>
<dbReference type="EMBL" id="BSKO01000001">
    <property type="protein sequence ID" value="GLO68004.1"/>
    <property type="molecule type" value="Genomic_DNA"/>
</dbReference>
<dbReference type="RefSeq" id="WP_317958380.1">
    <property type="nucleotide sequence ID" value="NZ_BSKO01000001.1"/>
</dbReference>
<accession>A0ABQ5TMG4</accession>
<reference evidence="1 2" key="1">
    <citation type="submission" date="2023-02" db="EMBL/GenBank/DDBJ databases">
        <title>Oceanobacillus kimchii IFOP_LL358 isolated form Alexandrium catenella lab strain.</title>
        <authorList>
            <person name="Gajardo G."/>
            <person name="Ueki S."/>
            <person name="Maruyama F."/>
        </authorList>
    </citation>
    <scope>NUCLEOTIDE SEQUENCE [LARGE SCALE GENOMIC DNA]</scope>
    <source>
        <strain evidence="1 2">IFOP_LL358</strain>
    </source>
</reference>